<evidence type="ECO:0000256" key="3">
    <source>
        <dbReference type="ARBA" id="ARBA00022692"/>
    </source>
</evidence>
<dbReference type="GO" id="GO:0022857">
    <property type="term" value="F:transmembrane transporter activity"/>
    <property type="evidence" value="ECO:0007669"/>
    <property type="project" value="InterPro"/>
</dbReference>
<comment type="similarity">
    <text evidence="6">Belongs to the major facilitator superfamily. Allantoate permease family.</text>
</comment>
<proteinExistence type="inferred from homology"/>
<dbReference type="GO" id="GO:0016020">
    <property type="term" value="C:membrane"/>
    <property type="evidence" value="ECO:0007669"/>
    <property type="project" value="UniProtKB-SubCell"/>
</dbReference>
<evidence type="ECO:0000256" key="7">
    <source>
        <dbReference type="SAM" id="MobiDB-lite"/>
    </source>
</evidence>
<feature type="transmembrane region" description="Helical" evidence="8">
    <location>
        <begin position="227"/>
        <end position="247"/>
    </location>
</feature>
<dbReference type="InterPro" id="IPR020846">
    <property type="entry name" value="MFS_dom"/>
</dbReference>
<keyword evidence="11" id="KW-1185">Reference proteome</keyword>
<comment type="caution">
    <text evidence="10">The sequence shown here is derived from an EMBL/GenBank/DDBJ whole genome shotgun (WGS) entry which is preliminary data.</text>
</comment>
<evidence type="ECO:0000256" key="4">
    <source>
        <dbReference type="ARBA" id="ARBA00022989"/>
    </source>
</evidence>
<feature type="transmembrane region" description="Helical" evidence="8">
    <location>
        <begin position="454"/>
        <end position="475"/>
    </location>
</feature>
<sequence>MALPRHWAKRQQQLPFDQPESSNSQTRLTMAATDEITQAAMPEETTQTHQDVDDERARRILRRIDWRIMPLLFIIYMFNFMDKTILSSASVFGLGDDNGLVDQQYSWISSVFYFGYLFWTYPTTLLIARLPIGKYVAINTFFWGAVVALTAACSNFGGLMTVRFFLGVAEATISPALMFITSTWYTRDEIPSRTGIWFAGNPIGGIVASLLAYGIGHITDNVGPWRWMFIILGVLTFLMGFALFFFLPDSISTAKFLSPEERQWAGDRVVIAGTGRTEKTAWKWEQVVECLKDLKTWIIWCIALLCQIPNGGTQNFANLVIKSFGFTSLESTLINIPYSVITVAVIYGSGWLAGRFRSMNCILLALVILPPVIGSALIGSRDKIPHGASLFGYFLLSTGPAGLPLLLSLVQSNYRGVTKKMTMTAMLFIAYCAGNIVGPQLFKEEEEPTYDTAFRAIMICYALAIGLVAVLRVYLQLTNRRRQREEGVEGSAGASGAVSGGKVVDVDSQHQVAVVVNEVQLRPEDYEDATDWKTFGFRYRL</sequence>
<evidence type="ECO:0000313" key="10">
    <source>
        <dbReference type="EMBL" id="CAJ2508529.1"/>
    </source>
</evidence>
<dbReference type="SUPFAM" id="SSF103473">
    <property type="entry name" value="MFS general substrate transporter"/>
    <property type="match status" value="1"/>
</dbReference>
<feature type="transmembrane region" description="Helical" evidence="8">
    <location>
        <begin position="336"/>
        <end position="354"/>
    </location>
</feature>
<dbReference type="PROSITE" id="PS50850">
    <property type="entry name" value="MFS"/>
    <property type="match status" value="1"/>
</dbReference>
<feature type="region of interest" description="Disordered" evidence="7">
    <location>
        <begin position="1"/>
        <end position="26"/>
    </location>
</feature>
<feature type="transmembrane region" description="Helical" evidence="8">
    <location>
        <begin position="164"/>
        <end position="184"/>
    </location>
</feature>
<organism evidence="10 11">
    <name type="scientific">Anthostomella pinea</name>
    <dbReference type="NCBI Taxonomy" id="933095"/>
    <lineage>
        <taxon>Eukaryota</taxon>
        <taxon>Fungi</taxon>
        <taxon>Dikarya</taxon>
        <taxon>Ascomycota</taxon>
        <taxon>Pezizomycotina</taxon>
        <taxon>Sordariomycetes</taxon>
        <taxon>Xylariomycetidae</taxon>
        <taxon>Xylariales</taxon>
        <taxon>Xylariaceae</taxon>
        <taxon>Anthostomella</taxon>
    </lineage>
</organism>
<dbReference type="Pfam" id="PF07690">
    <property type="entry name" value="MFS_1"/>
    <property type="match status" value="1"/>
</dbReference>
<evidence type="ECO:0000256" key="8">
    <source>
        <dbReference type="SAM" id="Phobius"/>
    </source>
</evidence>
<feature type="transmembrane region" description="Helical" evidence="8">
    <location>
        <begin position="422"/>
        <end position="442"/>
    </location>
</feature>
<feature type="transmembrane region" description="Helical" evidence="8">
    <location>
        <begin position="390"/>
        <end position="410"/>
    </location>
</feature>
<dbReference type="AlphaFoldDB" id="A0AAI8VIQ6"/>
<feature type="transmembrane region" description="Helical" evidence="8">
    <location>
        <begin position="196"/>
        <end position="215"/>
    </location>
</feature>
<dbReference type="FunFam" id="1.20.1250.20:FF:000064">
    <property type="entry name" value="MFS allantoate transporter"/>
    <property type="match status" value="1"/>
</dbReference>
<dbReference type="PANTHER" id="PTHR43791:SF10">
    <property type="entry name" value="MAJOR FACILITATOR SUPERFAMILY (MFS) PROFILE DOMAIN-CONTAINING PROTEIN"/>
    <property type="match status" value="1"/>
</dbReference>
<dbReference type="EMBL" id="CAUWAG010000012">
    <property type="protein sequence ID" value="CAJ2508529.1"/>
    <property type="molecule type" value="Genomic_DNA"/>
</dbReference>
<dbReference type="Proteomes" id="UP001295740">
    <property type="component" value="Unassembled WGS sequence"/>
</dbReference>
<evidence type="ECO:0000256" key="1">
    <source>
        <dbReference type="ARBA" id="ARBA00004141"/>
    </source>
</evidence>
<dbReference type="InterPro" id="IPR036259">
    <property type="entry name" value="MFS_trans_sf"/>
</dbReference>
<evidence type="ECO:0000256" key="6">
    <source>
        <dbReference type="ARBA" id="ARBA00037968"/>
    </source>
</evidence>
<dbReference type="InterPro" id="IPR011701">
    <property type="entry name" value="MFS"/>
</dbReference>
<dbReference type="Gene3D" id="1.20.1250.20">
    <property type="entry name" value="MFS general substrate transporter like domains"/>
    <property type="match status" value="2"/>
</dbReference>
<keyword evidence="3 8" id="KW-0812">Transmembrane</keyword>
<feature type="transmembrane region" description="Helical" evidence="8">
    <location>
        <begin position="106"/>
        <end position="128"/>
    </location>
</feature>
<keyword evidence="4 8" id="KW-1133">Transmembrane helix</keyword>
<keyword evidence="2" id="KW-0813">Transport</keyword>
<evidence type="ECO:0000259" key="9">
    <source>
        <dbReference type="PROSITE" id="PS50850"/>
    </source>
</evidence>
<accession>A0AAI8VIQ6</accession>
<feature type="domain" description="Major facilitator superfamily (MFS) profile" evidence="9">
    <location>
        <begin position="68"/>
        <end position="481"/>
    </location>
</feature>
<reference evidence="10" key="1">
    <citation type="submission" date="2023-10" db="EMBL/GenBank/DDBJ databases">
        <authorList>
            <person name="Hackl T."/>
        </authorList>
    </citation>
    <scope>NUCLEOTIDE SEQUENCE</scope>
</reference>
<dbReference type="PANTHER" id="PTHR43791">
    <property type="entry name" value="PERMEASE-RELATED"/>
    <property type="match status" value="1"/>
</dbReference>
<keyword evidence="5 8" id="KW-0472">Membrane</keyword>
<feature type="compositionally biased region" description="Polar residues" evidence="7">
    <location>
        <begin position="10"/>
        <end position="26"/>
    </location>
</feature>
<feature type="transmembrane region" description="Helical" evidence="8">
    <location>
        <begin position="140"/>
        <end position="158"/>
    </location>
</feature>
<protein>
    <submittedName>
        <fullName evidence="10">Uu.00g135550.m01.CDS01</fullName>
    </submittedName>
</protein>
<evidence type="ECO:0000313" key="11">
    <source>
        <dbReference type="Proteomes" id="UP001295740"/>
    </source>
</evidence>
<comment type="subcellular location">
    <subcellularLocation>
        <location evidence="1">Membrane</location>
        <topology evidence="1">Multi-pass membrane protein</topology>
    </subcellularLocation>
</comment>
<evidence type="ECO:0000256" key="5">
    <source>
        <dbReference type="ARBA" id="ARBA00023136"/>
    </source>
</evidence>
<feature type="transmembrane region" description="Helical" evidence="8">
    <location>
        <begin position="361"/>
        <end position="378"/>
    </location>
</feature>
<name>A0AAI8VIQ6_9PEZI</name>
<evidence type="ECO:0000256" key="2">
    <source>
        <dbReference type="ARBA" id="ARBA00022448"/>
    </source>
</evidence>
<gene>
    <name evidence="10" type="ORF">KHLLAP_LOCUS8997</name>
</gene>